<feature type="compositionally biased region" description="Pro residues" evidence="1">
    <location>
        <begin position="190"/>
        <end position="205"/>
    </location>
</feature>
<evidence type="ECO:0000313" key="3">
    <source>
        <dbReference type="Proteomes" id="UP000813444"/>
    </source>
</evidence>
<dbReference type="EMBL" id="JAGPNK010000013">
    <property type="protein sequence ID" value="KAH7309497.1"/>
    <property type="molecule type" value="Genomic_DNA"/>
</dbReference>
<gene>
    <name evidence="2" type="ORF">B0I35DRAFT_82627</name>
</gene>
<name>A0A8K0WNI3_9HYPO</name>
<sequence>MQKCDSVTLVHADGGCQGSIGHFLYPAFSNGRMAPAFYYSPISHSLTRLPAASYSPSSPGVGRRPPNTYIPPPQRISGAYSTGSGEITIVNAKEKYGESIHGHVSPVLGQVCRTTKVYNKKCKKADPGGIVTIQAQYTIVPMCFRHETTPIRPSIRPIIRFAARNVGVCMRPSDATSLPRNPHPLLTPLSSPPLPSLSPPPCRLT</sequence>
<keyword evidence="3" id="KW-1185">Reference proteome</keyword>
<feature type="compositionally biased region" description="Low complexity" evidence="1">
    <location>
        <begin position="53"/>
        <end position="66"/>
    </location>
</feature>
<dbReference type="AlphaFoldDB" id="A0A8K0WNI3"/>
<evidence type="ECO:0000313" key="2">
    <source>
        <dbReference type="EMBL" id="KAH7309497.1"/>
    </source>
</evidence>
<evidence type="ECO:0000256" key="1">
    <source>
        <dbReference type="SAM" id="MobiDB-lite"/>
    </source>
</evidence>
<accession>A0A8K0WNI3</accession>
<organism evidence="2 3">
    <name type="scientific">Stachybotrys elegans</name>
    <dbReference type="NCBI Taxonomy" id="80388"/>
    <lineage>
        <taxon>Eukaryota</taxon>
        <taxon>Fungi</taxon>
        <taxon>Dikarya</taxon>
        <taxon>Ascomycota</taxon>
        <taxon>Pezizomycotina</taxon>
        <taxon>Sordariomycetes</taxon>
        <taxon>Hypocreomycetidae</taxon>
        <taxon>Hypocreales</taxon>
        <taxon>Stachybotryaceae</taxon>
        <taxon>Stachybotrys</taxon>
    </lineage>
</organism>
<reference evidence="2" key="1">
    <citation type="journal article" date="2021" name="Nat. Commun.">
        <title>Genetic determinants of endophytism in the Arabidopsis root mycobiome.</title>
        <authorList>
            <person name="Mesny F."/>
            <person name="Miyauchi S."/>
            <person name="Thiergart T."/>
            <person name="Pickel B."/>
            <person name="Atanasova L."/>
            <person name="Karlsson M."/>
            <person name="Huettel B."/>
            <person name="Barry K.W."/>
            <person name="Haridas S."/>
            <person name="Chen C."/>
            <person name="Bauer D."/>
            <person name="Andreopoulos W."/>
            <person name="Pangilinan J."/>
            <person name="LaButti K."/>
            <person name="Riley R."/>
            <person name="Lipzen A."/>
            <person name="Clum A."/>
            <person name="Drula E."/>
            <person name="Henrissat B."/>
            <person name="Kohler A."/>
            <person name="Grigoriev I.V."/>
            <person name="Martin F.M."/>
            <person name="Hacquard S."/>
        </authorList>
    </citation>
    <scope>NUCLEOTIDE SEQUENCE</scope>
    <source>
        <strain evidence="2">MPI-CAGE-CH-0235</strain>
    </source>
</reference>
<protein>
    <submittedName>
        <fullName evidence="2">Uncharacterized protein</fullName>
    </submittedName>
</protein>
<proteinExistence type="predicted"/>
<comment type="caution">
    <text evidence="2">The sequence shown here is derived from an EMBL/GenBank/DDBJ whole genome shotgun (WGS) entry which is preliminary data.</text>
</comment>
<feature type="region of interest" description="Disordered" evidence="1">
    <location>
        <begin position="177"/>
        <end position="205"/>
    </location>
</feature>
<feature type="region of interest" description="Disordered" evidence="1">
    <location>
        <begin position="53"/>
        <end position="75"/>
    </location>
</feature>
<dbReference type="Proteomes" id="UP000813444">
    <property type="component" value="Unassembled WGS sequence"/>
</dbReference>